<dbReference type="SMART" id="SM00028">
    <property type="entry name" value="TPR"/>
    <property type="match status" value="3"/>
</dbReference>
<dbReference type="SUPFAM" id="SSF48452">
    <property type="entry name" value="TPR-like"/>
    <property type="match status" value="2"/>
</dbReference>
<reference evidence="2" key="1">
    <citation type="submission" date="2022-04" db="EMBL/GenBank/DDBJ databases">
        <title>Desulfatitalea alkaliphila sp. nov., a novel anaerobic sulfate-reducing bacterium isolated from terrestrial mud volcano, Taman Peninsula, Russia.</title>
        <authorList>
            <person name="Khomyakova M.A."/>
            <person name="Merkel A.Y."/>
            <person name="Slobodkin A.I."/>
        </authorList>
    </citation>
    <scope>NUCLEOTIDE SEQUENCE</scope>
    <source>
        <strain evidence="2">M08but</strain>
    </source>
</reference>
<evidence type="ECO:0000313" key="2">
    <source>
        <dbReference type="EMBL" id="MCJ8501875.1"/>
    </source>
</evidence>
<dbReference type="InterPro" id="IPR011990">
    <property type="entry name" value="TPR-like_helical_dom_sf"/>
</dbReference>
<dbReference type="InterPro" id="IPR019734">
    <property type="entry name" value="TPR_rpt"/>
</dbReference>
<feature type="repeat" description="TPR" evidence="1">
    <location>
        <begin position="94"/>
        <end position="127"/>
    </location>
</feature>
<feature type="repeat" description="TPR" evidence="1">
    <location>
        <begin position="384"/>
        <end position="417"/>
    </location>
</feature>
<evidence type="ECO:0000313" key="3">
    <source>
        <dbReference type="Proteomes" id="UP001165427"/>
    </source>
</evidence>
<dbReference type="AlphaFoldDB" id="A0AA41R668"/>
<organism evidence="2 3">
    <name type="scientific">Desulfatitalea alkaliphila</name>
    <dbReference type="NCBI Taxonomy" id="2929485"/>
    <lineage>
        <taxon>Bacteria</taxon>
        <taxon>Pseudomonadati</taxon>
        <taxon>Thermodesulfobacteriota</taxon>
        <taxon>Desulfobacteria</taxon>
        <taxon>Desulfobacterales</taxon>
        <taxon>Desulfosarcinaceae</taxon>
        <taxon>Desulfatitalea</taxon>
    </lineage>
</organism>
<accession>A0AA41R668</accession>
<dbReference type="EMBL" id="JALJRB010000018">
    <property type="protein sequence ID" value="MCJ8501875.1"/>
    <property type="molecule type" value="Genomic_DNA"/>
</dbReference>
<dbReference type="Pfam" id="PF00515">
    <property type="entry name" value="TPR_1"/>
    <property type="match status" value="1"/>
</dbReference>
<sequence>MKADLRPTAGLLAGLLLLLSQGCAGAPAWLQIQSRPAMTTSAEAYRAKARALESEGEWRRALFTWRVAAHLVTEQDPATTEAVADLEQRIADTVKTRYQEGVEHFQKGDHALALQSFLAVLHLDPDYKNARYYLKTRLPKAEHATYRVQRGDSFTKIANDIYKDVSKAYVLAYFNDMDPHRPLLIGTLLVLPRLETQQLLPRRDLLTLLDQARRALQQNRYHEAIAITDRINEQSPGNVQAQRMADTAHLAIARSLIAQKKYTAALTRLQQVSADHSRRNRTIAEVRRLMSRETTEQQLHSAQRHLDRGEFAEAIAISRGILDEAPNHRAARGIFEAAHYGLGRRHLELGDEIGAIEALRMLDKNYQDTAQLLNQAQARRNARAETHYREGVMHFLQEELEMAIAAWKKCLTLNPQHPKARQDIDNAKRLLEKWQRLGQEQ</sequence>
<dbReference type="PROSITE" id="PS51257">
    <property type="entry name" value="PROKAR_LIPOPROTEIN"/>
    <property type="match status" value="1"/>
</dbReference>
<keyword evidence="3" id="KW-1185">Reference proteome</keyword>
<evidence type="ECO:0000256" key="1">
    <source>
        <dbReference type="PROSITE-ProRule" id="PRU00339"/>
    </source>
</evidence>
<dbReference type="RefSeq" id="WP_246911198.1">
    <property type="nucleotide sequence ID" value="NZ_JALJRB010000018.1"/>
</dbReference>
<protein>
    <submittedName>
        <fullName evidence="2">Tetratricopeptide repeat protein</fullName>
    </submittedName>
</protein>
<comment type="caution">
    <text evidence="2">The sequence shown here is derived from an EMBL/GenBank/DDBJ whole genome shotgun (WGS) entry which is preliminary data.</text>
</comment>
<dbReference type="Gene3D" id="1.25.40.10">
    <property type="entry name" value="Tetratricopeptide repeat domain"/>
    <property type="match status" value="3"/>
</dbReference>
<name>A0AA41R668_9BACT</name>
<keyword evidence="1" id="KW-0802">TPR repeat</keyword>
<dbReference type="PROSITE" id="PS50005">
    <property type="entry name" value="TPR"/>
    <property type="match status" value="2"/>
</dbReference>
<proteinExistence type="predicted"/>
<gene>
    <name evidence="2" type="ORF">MRX98_14925</name>
</gene>
<dbReference type="Proteomes" id="UP001165427">
    <property type="component" value="Unassembled WGS sequence"/>
</dbReference>